<gene>
    <name evidence="1" type="ORF">EV44_g0656</name>
</gene>
<dbReference type="Proteomes" id="UP000030854">
    <property type="component" value="Unassembled WGS sequence"/>
</dbReference>
<dbReference type="AlphaFoldDB" id="A0A0B1PCR5"/>
<name>A0A0B1PCR5_UNCNE</name>
<accession>A0A0B1PCR5</accession>
<dbReference type="STRING" id="52586.A0A0B1PCR5"/>
<protein>
    <submittedName>
        <fullName evidence="1">Uncharacterized protein</fullName>
    </submittedName>
</protein>
<reference evidence="1 2" key="1">
    <citation type="journal article" date="2014" name="BMC Genomics">
        <title>Adaptive genomic structural variation in the grape powdery mildew pathogen, Erysiphe necator.</title>
        <authorList>
            <person name="Jones L."/>
            <person name="Riaz S."/>
            <person name="Morales-Cruz A."/>
            <person name="Amrine K.C."/>
            <person name="McGuire B."/>
            <person name="Gubler W.D."/>
            <person name="Walker M.A."/>
            <person name="Cantu D."/>
        </authorList>
    </citation>
    <scope>NUCLEOTIDE SEQUENCE [LARGE SCALE GENOMIC DNA]</scope>
    <source>
        <strain evidence="2">c</strain>
    </source>
</reference>
<proteinExistence type="predicted"/>
<comment type="caution">
    <text evidence="1">The sequence shown here is derived from an EMBL/GenBank/DDBJ whole genome shotgun (WGS) entry which is preliminary data.</text>
</comment>
<evidence type="ECO:0000313" key="1">
    <source>
        <dbReference type="EMBL" id="KHJ34444.1"/>
    </source>
</evidence>
<dbReference type="HOGENOM" id="CLU_605726_0_0_1"/>
<organism evidence="1 2">
    <name type="scientific">Uncinula necator</name>
    <name type="common">Grape powdery mildew</name>
    <dbReference type="NCBI Taxonomy" id="52586"/>
    <lineage>
        <taxon>Eukaryota</taxon>
        <taxon>Fungi</taxon>
        <taxon>Dikarya</taxon>
        <taxon>Ascomycota</taxon>
        <taxon>Pezizomycotina</taxon>
        <taxon>Leotiomycetes</taxon>
        <taxon>Erysiphales</taxon>
        <taxon>Erysiphaceae</taxon>
        <taxon>Erysiphe</taxon>
    </lineage>
</organism>
<sequence length="429" mass="48458">MPKVSIDDVEVLVHITAPCNCESEARWRNLVESYLYFEPISRHKLEIGDIRPSPSKESQFTATNIASGGADNIINRPIGNQKKRIKNCEYTSPKEHNHIVFSGHEKNEQNSRIGEYVTNSGTNLLHDVEIGSSPFSRVSSYKLSYSRENLSTENFISDLKSTPENNLENCSSNMEKNEIPRNVDCHNSTIEIERLETIQHDSVSSQSLTSVKRGITNVTEANLPSKKSLPYGFVETSDEKGLCVEPQSLENIRKTKSVPPSSVKETSTVSIDNQGVKIGKWSKTLEIRSPPPPIGNSSLFLEDLITKSLHILAERGRLEQNFKPSECKRDLQPTERGYWYVTCSSWDRELRIRCWNCLGTYIEKDNSAGWGVWCVRDENFEFIRVYSWGIIVGHIYLLLRMASEGKVSKTGACWIDADGKEVVKMCGNI</sequence>
<evidence type="ECO:0000313" key="2">
    <source>
        <dbReference type="Proteomes" id="UP000030854"/>
    </source>
</evidence>
<keyword evidence="2" id="KW-1185">Reference proteome</keyword>
<dbReference type="OMA" id="KLYCWGE"/>
<dbReference type="EMBL" id="JNVN01000869">
    <property type="protein sequence ID" value="KHJ34444.1"/>
    <property type="molecule type" value="Genomic_DNA"/>
</dbReference>